<protein>
    <recommendedName>
        <fullName evidence="3">Lipoprotein</fullName>
    </recommendedName>
</protein>
<dbReference type="Proteomes" id="UP000186720">
    <property type="component" value="Unassembled WGS sequence"/>
</dbReference>
<evidence type="ECO:0008006" key="3">
    <source>
        <dbReference type="Google" id="ProtNLM"/>
    </source>
</evidence>
<sequence>MLGIKQLSIKTSGTIIMLTVIALGVTSCKRKNIVSHNGAKDLISFKSIQGISYTEVARRMKNGLAFNEYGYQLEPEWKMSFISDDSARIYSPIKKQLINFPLSRGYDSIFNTARTWLKVKKMNRDSLVLEILKFSGDSIETKGAKVYMIMYADNYIKNVLHSDSVILRHPSKRDTAFIRGLVAKANSNYTKAFAARQPVKLISLSPLASAIQRKTIPEMQNNFDTSDDYLDPTFDIVINKAYKNFYYSFSVYVDDKGEMHYRRALVDFSMSPEFEAPYNRIAEGIMKSYLKLYFKIIPGSTLGMTHASIISIHLKGSTAAPHAVTDTLAKHRD</sequence>
<evidence type="ECO:0000313" key="2">
    <source>
        <dbReference type="Proteomes" id="UP000186720"/>
    </source>
</evidence>
<dbReference type="AlphaFoldDB" id="A0A1Q5ZXH6"/>
<proteinExistence type="predicted"/>
<reference evidence="1 2" key="1">
    <citation type="submission" date="2016-11" db="EMBL/GenBank/DDBJ databases">
        <title>Whole Genome Sequencing of Mucilaginibacter polytrichastri RG4-7(T) isolated from the moss sample.</title>
        <authorList>
            <person name="Li Y."/>
        </authorList>
    </citation>
    <scope>NUCLEOTIDE SEQUENCE [LARGE SCALE GENOMIC DNA]</scope>
    <source>
        <strain evidence="1 2">RG4-7</strain>
    </source>
</reference>
<organism evidence="1 2">
    <name type="scientific">Mucilaginibacter polytrichastri</name>
    <dbReference type="NCBI Taxonomy" id="1302689"/>
    <lineage>
        <taxon>Bacteria</taxon>
        <taxon>Pseudomonadati</taxon>
        <taxon>Bacteroidota</taxon>
        <taxon>Sphingobacteriia</taxon>
        <taxon>Sphingobacteriales</taxon>
        <taxon>Sphingobacteriaceae</taxon>
        <taxon>Mucilaginibacter</taxon>
    </lineage>
</organism>
<evidence type="ECO:0000313" key="1">
    <source>
        <dbReference type="EMBL" id="OKS86475.1"/>
    </source>
</evidence>
<dbReference type="OrthoDB" id="787262at2"/>
<accession>A0A1Q5ZXH6</accession>
<dbReference type="STRING" id="1302689.RG47T_1931"/>
<keyword evidence="2" id="KW-1185">Reference proteome</keyword>
<dbReference type="PROSITE" id="PS51257">
    <property type="entry name" value="PROKAR_LIPOPROTEIN"/>
    <property type="match status" value="1"/>
</dbReference>
<comment type="caution">
    <text evidence="1">The sequence shown here is derived from an EMBL/GenBank/DDBJ whole genome shotgun (WGS) entry which is preliminary data.</text>
</comment>
<gene>
    <name evidence="1" type="ORF">RG47T_1931</name>
</gene>
<dbReference type="RefSeq" id="WP_074489163.1">
    <property type="nucleotide sequence ID" value="NZ_FPAM01000004.1"/>
</dbReference>
<dbReference type="EMBL" id="MPPL01000001">
    <property type="protein sequence ID" value="OKS86475.1"/>
    <property type="molecule type" value="Genomic_DNA"/>
</dbReference>
<name>A0A1Q5ZXH6_9SPHI</name>